<dbReference type="InterPro" id="IPR027417">
    <property type="entry name" value="P-loop_NTPase"/>
</dbReference>
<dbReference type="Gene3D" id="1.20.120.140">
    <property type="entry name" value="Signal recognition particle SRP54, nucleotide-binding domain"/>
    <property type="match status" value="1"/>
</dbReference>
<comment type="caution">
    <text evidence="11">The sequence shown here is derived from an EMBL/GenBank/DDBJ whole genome shotgun (WGS) entry which is preliminary data.</text>
</comment>
<dbReference type="PANTHER" id="PTHR43134:SF1">
    <property type="entry name" value="SIGNAL RECOGNITION PARTICLE RECEPTOR SUBUNIT ALPHA"/>
    <property type="match status" value="1"/>
</dbReference>
<dbReference type="PROSITE" id="PS00300">
    <property type="entry name" value="SRP54"/>
    <property type="match status" value="1"/>
</dbReference>
<dbReference type="SUPFAM" id="SSF52540">
    <property type="entry name" value="P-loop containing nucleoside triphosphate hydrolases"/>
    <property type="match status" value="1"/>
</dbReference>
<dbReference type="InterPro" id="IPR004390">
    <property type="entry name" value="SR_rcpt_FtsY"/>
</dbReference>
<evidence type="ECO:0000256" key="7">
    <source>
        <dbReference type="ARBA" id="ARBA00023134"/>
    </source>
</evidence>
<dbReference type="GO" id="GO:0005525">
    <property type="term" value="F:GTP binding"/>
    <property type="evidence" value="ECO:0007669"/>
    <property type="project" value="UniProtKB-KW"/>
</dbReference>
<accession>A0A0F9MIW0</accession>
<dbReference type="SMART" id="SM00963">
    <property type="entry name" value="SRP54_N"/>
    <property type="match status" value="1"/>
</dbReference>
<dbReference type="InterPro" id="IPR003593">
    <property type="entry name" value="AAA+_ATPase"/>
</dbReference>
<dbReference type="GO" id="GO:0005737">
    <property type="term" value="C:cytoplasm"/>
    <property type="evidence" value="ECO:0007669"/>
    <property type="project" value="UniProtKB-ARBA"/>
</dbReference>
<protein>
    <recommendedName>
        <fullName evidence="10">SRP54-type proteins GTP-binding domain-containing protein</fullName>
    </recommendedName>
</protein>
<dbReference type="CDD" id="cd17874">
    <property type="entry name" value="FtsY"/>
    <property type="match status" value="1"/>
</dbReference>
<evidence type="ECO:0000256" key="5">
    <source>
        <dbReference type="ARBA" id="ARBA00022741"/>
    </source>
</evidence>
<dbReference type="InterPro" id="IPR000897">
    <property type="entry name" value="SRP54_GTPase_dom"/>
</dbReference>
<dbReference type="GO" id="GO:0003924">
    <property type="term" value="F:GTPase activity"/>
    <property type="evidence" value="ECO:0007669"/>
    <property type="project" value="TreeGrafter"/>
</dbReference>
<dbReference type="HAMAP" id="MF_00920">
    <property type="entry name" value="FtsY"/>
    <property type="match status" value="1"/>
</dbReference>
<evidence type="ECO:0000256" key="8">
    <source>
        <dbReference type="ARBA" id="ARBA00023136"/>
    </source>
</evidence>
<dbReference type="FunFam" id="3.40.50.300:FF:000053">
    <property type="entry name" value="Signal recognition particle receptor FtsY"/>
    <property type="match status" value="1"/>
</dbReference>
<name>A0A0F9MIW0_9ZZZZ</name>
<evidence type="ECO:0000256" key="4">
    <source>
        <dbReference type="ARBA" id="ARBA00022490"/>
    </source>
</evidence>
<dbReference type="Pfam" id="PF00448">
    <property type="entry name" value="SRP54"/>
    <property type="match status" value="1"/>
</dbReference>
<evidence type="ECO:0000256" key="1">
    <source>
        <dbReference type="ARBA" id="ARBA00004413"/>
    </source>
</evidence>
<organism evidence="11">
    <name type="scientific">marine sediment metagenome</name>
    <dbReference type="NCBI Taxonomy" id="412755"/>
    <lineage>
        <taxon>unclassified sequences</taxon>
        <taxon>metagenomes</taxon>
        <taxon>ecological metagenomes</taxon>
    </lineage>
</organism>
<sequence length="324" mass="35743">MGWFSKKNAGVSTQEDIENKSWLSFQKLKKGLEKTRTKITSRFKDLLSFRRKIDEDILEELETILLESDMGVGPATKIIQDVRDAWKSKEIEDTSNIYDFLKDKLKQELKAWDVSLITAPVPPTVIMVAGVNGSGKTTSIAKLANFFIKQGKKVMLSASDTFRAAAVEQLDIWSKRIGADIVKHQTGADPAAVTFDALEASLSRGIDVLIVDTAGRLHTNDNLMNELSKIKRVISKKIENAPHEVLMVLDATTGQNAVSQAKLFNRAVDITGIFLSKLDGTAKGGIILGMRNEIDIPVKFIGIGEGAEDIQEFDADKFVDALFD</sequence>
<dbReference type="Gene3D" id="3.40.50.300">
    <property type="entry name" value="P-loop containing nucleotide triphosphate hydrolases"/>
    <property type="match status" value="1"/>
</dbReference>
<dbReference type="AlphaFoldDB" id="A0A0F9MIW0"/>
<keyword evidence="5" id="KW-0547">Nucleotide-binding</keyword>
<dbReference type="PANTHER" id="PTHR43134">
    <property type="entry name" value="SIGNAL RECOGNITION PARTICLE RECEPTOR SUBUNIT ALPHA"/>
    <property type="match status" value="1"/>
</dbReference>
<dbReference type="Pfam" id="PF02881">
    <property type="entry name" value="SRP54_N"/>
    <property type="match status" value="1"/>
</dbReference>
<evidence type="ECO:0000256" key="3">
    <source>
        <dbReference type="ARBA" id="ARBA00022475"/>
    </source>
</evidence>
<evidence type="ECO:0000313" key="11">
    <source>
        <dbReference type="EMBL" id="KKM76670.1"/>
    </source>
</evidence>
<evidence type="ECO:0000259" key="10">
    <source>
        <dbReference type="PROSITE" id="PS00300"/>
    </source>
</evidence>
<keyword evidence="4" id="KW-0963">Cytoplasm</keyword>
<dbReference type="InterPro" id="IPR013822">
    <property type="entry name" value="Signal_recog_particl_SRP54_hlx"/>
</dbReference>
<comment type="similarity">
    <text evidence="2">Belongs to the GTP-binding SRP family.</text>
</comment>
<reference evidence="11" key="1">
    <citation type="journal article" date="2015" name="Nature">
        <title>Complex archaea that bridge the gap between prokaryotes and eukaryotes.</title>
        <authorList>
            <person name="Spang A."/>
            <person name="Saw J.H."/>
            <person name="Jorgensen S.L."/>
            <person name="Zaremba-Niedzwiedzka K."/>
            <person name="Martijn J."/>
            <person name="Lind A.E."/>
            <person name="van Eijk R."/>
            <person name="Schleper C."/>
            <person name="Guy L."/>
            <person name="Ettema T.J."/>
        </authorList>
    </citation>
    <scope>NUCLEOTIDE SEQUENCE</scope>
</reference>
<evidence type="ECO:0000256" key="6">
    <source>
        <dbReference type="ARBA" id="ARBA00022801"/>
    </source>
</evidence>
<evidence type="ECO:0000256" key="2">
    <source>
        <dbReference type="ARBA" id="ARBA00008531"/>
    </source>
</evidence>
<dbReference type="SMART" id="SM00962">
    <property type="entry name" value="SRP54"/>
    <property type="match status" value="1"/>
</dbReference>
<keyword evidence="8" id="KW-0472">Membrane</keyword>
<gene>
    <name evidence="11" type="ORF">LCGC14_1377810</name>
</gene>
<keyword evidence="6" id="KW-0378">Hydrolase</keyword>
<dbReference type="InterPro" id="IPR042101">
    <property type="entry name" value="SRP54_N_sf"/>
</dbReference>
<evidence type="ECO:0000256" key="9">
    <source>
        <dbReference type="ARBA" id="ARBA00023170"/>
    </source>
</evidence>
<keyword evidence="7" id="KW-0342">GTP-binding</keyword>
<comment type="subcellular location">
    <subcellularLocation>
        <location evidence="1">Cell membrane</location>
        <topology evidence="1">Peripheral membrane protein</topology>
        <orientation evidence="1">Cytoplasmic side</orientation>
    </subcellularLocation>
</comment>
<dbReference type="InterPro" id="IPR036225">
    <property type="entry name" value="SRP/SRP_N"/>
</dbReference>
<keyword evidence="9" id="KW-0675">Receptor</keyword>
<dbReference type="NCBIfam" id="TIGR00064">
    <property type="entry name" value="ftsY"/>
    <property type="match status" value="1"/>
</dbReference>
<keyword evidence="3" id="KW-1003">Cell membrane</keyword>
<dbReference type="GO" id="GO:0005047">
    <property type="term" value="F:signal recognition particle binding"/>
    <property type="evidence" value="ECO:0007669"/>
    <property type="project" value="TreeGrafter"/>
</dbReference>
<proteinExistence type="inferred from homology"/>
<dbReference type="EMBL" id="LAZR01008768">
    <property type="protein sequence ID" value="KKM76670.1"/>
    <property type="molecule type" value="Genomic_DNA"/>
</dbReference>
<dbReference type="FunFam" id="1.20.120.140:FF:000002">
    <property type="entry name" value="Signal recognition particle receptor FtsY"/>
    <property type="match status" value="1"/>
</dbReference>
<feature type="domain" description="SRP54-type proteins GTP-binding" evidence="10">
    <location>
        <begin position="297"/>
        <end position="310"/>
    </location>
</feature>
<dbReference type="SMART" id="SM00382">
    <property type="entry name" value="AAA"/>
    <property type="match status" value="1"/>
</dbReference>
<dbReference type="GO" id="GO:0005886">
    <property type="term" value="C:plasma membrane"/>
    <property type="evidence" value="ECO:0007669"/>
    <property type="project" value="UniProtKB-SubCell"/>
</dbReference>
<dbReference type="GO" id="GO:0006614">
    <property type="term" value="P:SRP-dependent cotranslational protein targeting to membrane"/>
    <property type="evidence" value="ECO:0007669"/>
    <property type="project" value="InterPro"/>
</dbReference>
<dbReference type="SUPFAM" id="SSF47364">
    <property type="entry name" value="Domain of the SRP/SRP receptor G-proteins"/>
    <property type="match status" value="1"/>
</dbReference>